<dbReference type="AlphaFoldDB" id="A0A1M5CBJ6"/>
<gene>
    <name evidence="2" type="ORF">SAMN05444273_10745</name>
</gene>
<protein>
    <submittedName>
        <fullName evidence="2">Pimeloyl-ACP methyl ester carboxylesterase</fullName>
    </submittedName>
</protein>
<dbReference type="STRING" id="1486859.SAMN05444273_10745"/>
<dbReference type="Proteomes" id="UP000184144">
    <property type="component" value="Unassembled WGS sequence"/>
</dbReference>
<feature type="domain" description="AB hydrolase-1" evidence="1">
    <location>
        <begin position="4"/>
        <end position="213"/>
    </location>
</feature>
<dbReference type="Pfam" id="PF12697">
    <property type="entry name" value="Abhydrolase_6"/>
    <property type="match status" value="1"/>
</dbReference>
<dbReference type="PANTHER" id="PTHR43689">
    <property type="entry name" value="HYDROLASE"/>
    <property type="match status" value="1"/>
</dbReference>
<dbReference type="InterPro" id="IPR000073">
    <property type="entry name" value="AB_hydrolase_1"/>
</dbReference>
<dbReference type="SUPFAM" id="SSF53474">
    <property type="entry name" value="alpha/beta-Hydrolases"/>
    <property type="match status" value="1"/>
</dbReference>
<dbReference type="Gene3D" id="3.40.50.1820">
    <property type="entry name" value="alpha/beta hydrolase"/>
    <property type="match status" value="1"/>
</dbReference>
<reference evidence="3" key="1">
    <citation type="submission" date="2016-11" db="EMBL/GenBank/DDBJ databases">
        <authorList>
            <person name="Varghese N."/>
            <person name="Submissions S."/>
        </authorList>
    </citation>
    <scope>NUCLEOTIDE SEQUENCE [LARGE SCALE GENOMIC DNA]</scope>
    <source>
        <strain evidence="3">DSM 100566</strain>
    </source>
</reference>
<proteinExistence type="predicted"/>
<evidence type="ECO:0000313" key="2">
    <source>
        <dbReference type="EMBL" id="SHF52133.1"/>
    </source>
</evidence>
<dbReference type="EMBL" id="FQUV01000007">
    <property type="protein sequence ID" value="SHF52133.1"/>
    <property type="molecule type" value="Genomic_DNA"/>
</dbReference>
<evidence type="ECO:0000259" key="1">
    <source>
        <dbReference type="Pfam" id="PF12697"/>
    </source>
</evidence>
<dbReference type="InterPro" id="IPR029058">
    <property type="entry name" value="AB_hydrolase_fold"/>
</dbReference>
<accession>A0A1M5CBJ6</accession>
<dbReference type="PANTHER" id="PTHR43689:SF8">
    <property type="entry name" value="ALPHA_BETA-HYDROLASES SUPERFAMILY PROTEIN"/>
    <property type="match status" value="1"/>
</dbReference>
<sequence>MFHFLHGLIGSPLHFQQVMRQLRPSGVALCAPTLDYLSHDLLSLARKVAGDANSSSAVIVGNSIGCQLALQLPTKARAYVLTAPPFDYSRGSVPLRRAQIEPWVDDLYQGKGHITDEAEIRAEACTQLAQLLANRHNIGRIRSLKAQSQDFLSNPKLKQAQARIHFVIGEDDYTTPVDAFRAFVAENAPGARVTVIPNCGHAVPVERPDVVAKIIREEACLHAEA</sequence>
<keyword evidence="3" id="KW-1185">Reference proteome</keyword>
<name>A0A1M5CBJ6_9RHOB</name>
<evidence type="ECO:0000313" key="3">
    <source>
        <dbReference type="Proteomes" id="UP000184144"/>
    </source>
</evidence>
<organism evidence="2 3">
    <name type="scientific">Litoreibacter ascidiaceicola</name>
    <dbReference type="NCBI Taxonomy" id="1486859"/>
    <lineage>
        <taxon>Bacteria</taxon>
        <taxon>Pseudomonadati</taxon>
        <taxon>Pseudomonadota</taxon>
        <taxon>Alphaproteobacteria</taxon>
        <taxon>Rhodobacterales</taxon>
        <taxon>Roseobacteraceae</taxon>
        <taxon>Litoreibacter</taxon>
    </lineage>
</organism>